<feature type="non-terminal residue" evidence="2">
    <location>
        <position position="81"/>
    </location>
</feature>
<evidence type="ECO:0000256" key="1">
    <source>
        <dbReference type="SAM" id="SignalP"/>
    </source>
</evidence>
<keyword evidence="2" id="KW-0449">Lipoprotein</keyword>
<feature type="chain" id="PRO_5026806138" evidence="1">
    <location>
        <begin position="19"/>
        <end position="81"/>
    </location>
</feature>
<comment type="caution">
    <text evidence="2">The sequence shown here is derived from an EMBL/GenBank/DDBJ whole genome shotgun (WGS) entry which is preliminary data.</text>
</comment>
<name>A0A6L3JQP3_9BACE</name>
<protein>
    <submittedName>
        <fullName evidence="2">SusD/RagB family nutrient-binding outer membrane lipoprotein</fullName>
    </submittedName>
</protein>
<evidence type="ECO:0000313" key="2">
    <source>
        <dbReference type="EMBL" id="KAA5412038.1"/>
    </source>
</evidence>
<accession>A0A6L3JQP3</accession>
<sequence>MKIKLYKSVALCSLLALAGCHDFEELNTNPYAPIYDPTVENVSADGIDIDYTLTDNAMASLKGMEGAIGSIFANFTYEGLY</sequence>
<feature type="signal peptide" evidence="1">
    <location>
        <begin position="1"/>
        <end position="18"/>
    </location>
</feature>
<proteinExistence type="predicted"/>
<keyword evidence="1" id="KW-0732">Signal</keyword>
<organism evidence="2 3">
    <name type="scientific">Bacteroides cellulosilyticus</name>
    <dbReference type="NCBI Taxonomy" id="246787"/>
    <lineage>
        <taxon>Bacteria</taxon>
        <taxon>Pseudomonadati</taxon>
        <taxon>Bacteroidota</taxon>
        <taxon>Bacteroidia</taxon>
        <taxon>Bacteroidales</taxon>
        <taxon>Bacteroidaceae</taxon>
        <taxon>Bacteroides</taxon>
    </lineage>
</organism>
<dbReference type="Proteomes" id="UP000482653">
    <property type="component" value="Unassembled WGS sequence"/>
</dbReference>
<evidence type="ECO:0000313" key="3">
    <source>
        <dbReference type="Proteomes" id="UP000482653"/>
    </source>
</evidence>
<gene>
    <name evidence="2" type="ORF">F2Y87_28335</name>
</gene>
<dbReference type="PROSITE" id="PS51257">
    <property type="entry name" value="PROKAR_LIPOPROTEIN"/>
    <property type="match status" value="1"/>
</dbReference>
<reference evidence="2 3" key="1">
    <citation type="journal article" date="2019" name="Nat. Med.">
        <title>A library of human gut bacterial isolates paired with longitudinal multiomics data enables mechanistic microbiome research.</title>
        <authorList>
            <person name="Poyet M."/>
            <person name="Groussin M."/>
            <person name="Gibbons S.M."/>
            <person name="Avila-Pacheco J."/>
            <person name="Jiang X."/>
            <person name="Kearney S.M."/>
            <person name="Perrotta A.R."/>
            <person name="Berdy B."/>
            <person name="Zhao S."/>
            <person name="Lieberman T.D."/>
            <person name="Swanson P.K."/>
            <person name="Smith M."/>
            <person name="Roesemann S."/>
            <person name="Alexander J.E."/>
            <person name="Rich S.A."/>
            <person name="Livny J."/>
            <person name="Vlamakis H."/>
            <person name="Clish C."/>
            <person name="Bullock K."/>
            <person name="Deik A."/>
            <person name="Scott J."/>
            <person name="Pierce K.A."/>
            <person name="Xavier R.J."/>
            <person name="Alm E.J."/>
        </authorList>
    </citation>
    <scope>NUCLEOTIDE SEQUENCE [LARGE SCALE GENOMIC DNA]</scope>
    <source>
        <strain evidence="2 3">BIOML-A8</strain>
    </source>
</reference>
<dbReference type="EMBL" id="VVYX01000086">
    <property type="protein sequence ID" value="KAA5412038.1"/>
    <property type="molecule type" value="Genomic_DNA"/>
</dbReference>
<dbReference type="AlphaFoldDB" id="A0A6L3JQP3"/>